<evidence type="ECO:0000313" key="2">
    <source>
        <dbReference type="EMBL" id="KAG9442252.1"/>
    </source>
</evidence>
<protein>
    <submittedName>
        <fullName evidence="2">Uncharacterized protein</fullName>
    </submittedName>
</protein>
<accession>A0AAV7E0G3</accession>
<comment type="caution">
    <text evidence="2">The sequence shown here is derived from an EMBL/GenBank/DDBJ whole genome shotgun (WGS) entry which is preliminary data.</text>
</comment>
<keyword evidence="3" id="KW-1185">Reference proteome</keyword>
<dbReference type="Proteomes" id="UP000825729">
    <property type="component" value="Unassembled WGS sequence"/>
</dbReference>
<name>A0AAV7E0G3_ARIFI</name>
<dbReference type="AlphaFoldDB" id="A0AAV7E0G3"/>
<organism evidence="2 3">
    <name type="scientific">Aristolochia fimbriata</name>
    <name type="common">White veined hardy Dutchman's pipe vine</name>
    <dbReference type="NCBI Taxonomy" id="158543"/>
    <lineage>
        <taxon>Eukaryota</taxon>
        <taxon>Viridiplantae</taxon>
        <taxon>Streptophyta</taxon>
        <taxon>Embryophyta</taxon>
        <taxon>Tracheophyta</taxon>
        <taxon>Spermatophyta</taxon>
        <taxon>Magnoliopsida</taxon>
        <taxon>Magnoliidae</taxon>
        <taxon>Piperales</taxon>
        <taxon>Aristolochiaceae</taxon>
        <taxon>Aristolochia</taxon>
    </lineage>
</organism>
<reference evidence="2 3" key="1">
    <citation type="submission" date="2021-07" db="EMBL/GenBank/DDBJ databases">
        <title>The Aristolochia fimbriata genome: insights into angiosperm evolution, floral development and chemical biosynthesis.</title>
        <authorList>
            <person name="Jiao Y."/>
        </authorList>
    </citation>
    <scope>NUCLEOTIDE SEQUENCE [LARGE SCALE GENOMIC DNA]</scope>
    <source>
        <strain evidence="2">IBCAS-2021</strain>
        <tissue evidence="2">Leaf</tissue>
    </source>
</reference>
<evidence type="ECO:0000313" key="3">
    <source>
        <dbReference type="Proteomes" id="UP000825729"/>
    </source>
</evidence>
<evidence type="ECO:0000256" key="1">
    <source>
        <dbReference type="SAM" id="MobiDB-lite"/>
    </source>
</evidence>
<feature type="region of interest" description="Disordered" evidence="1">
    <location>
        <begin position="94"/>
        <end position="113"/>
    </location>
</feature>
<proteinExistence type="predicted"/>
<sequence length="113" mass="12678">MGILQFVAMGILQFVATRILVRRNRSSPRTLQSAATQKFHKIKGVDLDRVPRVWRNWDSNSTKPEFQRDATGKLQGCSLHSQSIGGYTVASQLKDSSSPRFNHTQFVGDTLSD</sequence>
<gene>
    <name evidence="2" type="ORF">H6P81_018106</name>
</gene>
<dbReference type="EMBL" id="JAINDJ010000007">
    <property type="protein sequence ID" value="KAG9442252.1"/>
    <property type="molecule type" value="Genomic_DNA"/>
</dbReference>